<evidence type="ECO:0000256" key="1">
    <source>
        <dbReference type="SAM" id="MobiDB-lite"/>
    </source>
</evidence>
<reference evidence="2" key="1">
    <citation type="submission" date="2023-10" db="EMBL/GenBank/DDBJ databases">
        <authorList>
            <person name="Chen Y."/>
            <person name="Shah S."/>
            <person name="Dougan E. K."/>
            <person name="Thang M."/>
            <person name="Chan C."/>
        </authorList>
    </citation>
    <scope>NUCLEOTIDE SEQUENCE [LARGE SCALE GENOMIC DNA]</scope>
</reference>
<feature type="region of interest" description="Disordered" evidence="1">
    <location>
        <begin position="646"/>
        <end position="705"/>
    </location>
</feature>
<gene>
    <name evidence="2" type="ORF">PCOR1329_LOCUS46445</name>
</gene>
<feature type="compositionally biased region" description="Low complexity" evidence="1">
    <location>
        <begin position="1668"/>
        <end position="1683"/>
    </location>
</feature>
<evidence type="ECO:0000313" key="3">
    <source>
        <dbReference type="Proteomes" id="UP001189429"/>
    </source>
</evidence>
<organism evidence="2 3">
    <name type="scientific">Prorocentrum cordatum</name>
    <dbReference type="NCBI Taxonomy" id="2364126"/>
    <lineage>
        <taxon>Eukaryota</taxon>
        <taxon>Sar</taxon>
        <taxon>Alveolata</taxon>
        <taxon>Dinophyceae</taxon>
        <taxon>Prorocentrales</taxon>
        <taxon>Prorocentraceae</taxon>
        <taxon>Prorocentrum</taxon>
    </lineage>
</organism>
<feature type="region of interest" description="Disordered" evidence="1">
    <location>
        <begin position="1"/>
        <end position="23"/>
    </location>
</feature>
<feature type="region of interest" description="Disordered" evidence="1">
    <location>
        <begin position="216"/>
        <end position="249"/>
    </location>
</feature>
<feature type="region of interest" description="Disordered" evidence="1">
    <location>
        <begin position="153"/>
        <end position="172"/>
    </location>
</feature>
<feature type="region of interest" description="Disordered" evidence="1">
    <location>
        <begin position="111"/>
        <end position="140"/>
    </location>
</feature>
<protein>
    <submittedName>
        <fullName evidence="2">Uncharacterized protein</fullName>
    </submittedName>
</protein>
<accession>A0ABN9U9K8</accession>
<sequence>MEDASDRYAPFSGPSRSLREEDFKPFSGAYHKLGKQDQILSPLKGPSSAEKFQSGDYERELSTEDSSAVPEMIERELRAQRMDWLDRTVGGEIRLQGIACAQVPIANEERARHARQDEDGLFQAMEVDEDGRRYGPDGRAMEGQVDEVAAGQAEEAQMDEGAASQAMEGEVDEVAASQAMDEVAASQAMDEGAASQAMEGEVGEVAASQAMEGQVGMGGEDADAELRSPTASASENEVEATVPAGDEEVQLARDMERPATGAAEELMTGTSMGGGLQSLQSRLERRGMLGLGARSKAMARPPQQQPEINAGEFVPHQVQEDGATAGAPPAPLAEDAPPGPSAAAATRAQSVKPTSAPANVMDEKIRVQVEAARKLLASSVQCQMKMSEWSSRCGGAVIKTLLEQQFKGQQEDMLSAQAILNLLDAVAQKEDGSLLDAESLAEDVARPPREGKAAVGGLPPLPRGDSELVLAPGTAKSLESSLNEIAVKRTLSEAQGNIKNVPAEILAQIEQLQNGIKDGIKARSNVYQQFGRWLAQKIKQDPKFAEDWDAKAADDRRDYRTEWAQRKLTELKRKYIHKRAYKMVDESVGTYFSFSRIVVENAIAARRYCEACIAMGGEWLTYCSLTQRVKFFYVSLQRREVMERSWSEHIENEDQAAAATKREAPEEGGAEQPNAKRGRRGRAVTDGADSHAEITPEQAAAKEAKKKVATAEQAAKKMLSQFQQLTQSVDTIKHCMAAMPEWKWLKDHKKNMDDLGAVEKAVADSRTDLFNRMMSEEMKMIKKDYADADIVRDFNQIVTKTAGETDSECDSDEPRDPEAGMSFVNELIEMYLLGKPMNARHMSVLCHYAWKGGLLEAKPYAVNPESKGRNHQRKIDKALNLERFDARMVMMFQQGGHLGIPETTQKLAAELLKQGEFDLSPAEWVTVAARVVNEHMAHVPVRDLDLLEAKAFREHGCETREFDRESRDATEDLTSLAGMIHVGLLALRIKPKGLITIALECSTWLGFTSNHTHGRTNDNIYGHEEMNKVKEANMCADVAAWLIFLCHARDVFYVLEKPVQSRLYSYPAIESSLDICGASQALTYLGAFTDDQTIPKAVHLATSLPKHTWAHFTRPKPKKELSTDQKSKFHFVTKEGWVCSGNQLKSTQYYPPAYCHALHAAWEEACLGEKQGPKRAIERDQTSLLRWTQKDSSRTKRRREVMRYRVSEFIVILLQARATRGRGMEGRCEYFKCCVIGQVLPLVSDELVSGDMRIWCDVSDGWCIVWRALDGSIKQRGMWEMDPHRTSFSELLGSLAEILWRDGSGDQMFPEFSEGLGRCSEDAARKLRQQYLPQLELLSQRSYAHAGDVELQDSVMPLPAGLARRMIHRASATRGPSGPETRGQQLPPLRHPLTDLLDLPVPPRGQGGERPLLGGAADVEFANEGGEPRGMSIENNRQVRVDTELLRSGIPQRRKRREWKRRLGGRSLAMRAAHLSLDRLDAAGATKTWRRFMKSPNAANQVFDAATHQNQSDMLKECVPARVPRKHLTSTMQSMKPGASAEVGGGPKPATVATWRKKRMRKQHHVVDDVAGLRRRLRALAAAARAPPEGAGAGSSPRWLLACPRPPPEGAAGASAAVRQVALPPTAALRAELADAWALLAERGERRREAEALRRDCRRAEEELAALRGRAPAPRRGEAAAAPGDDRPLSGSPTYARLHDGRQVELTSKVQQQAAELEELRRRLNAIRADG</sequence>
<feature type="region of interest" description="Disordered" evidence="1">
    <location>
        <begin position="37"/>
        <end position="70"/>
    </location>
</feature>
<feature type="compositionally biased region" description="Low complexity" evidence="1">
    <location>
        <begin position="322"/>
        <end position="336"/>
    </location>
</feature>
<comment type="caution">
    <text evidence="2">The sequence shown here is derived from an EMBL/GenBank/DDBJ whole genome shotgun (WGS) entry which is preliminary data.</text>
</comment>
<proteinExistence type="predicted"/>
<feature type="region of interest" description="Disordered" evidence="1">
    <location>
        <begin position="1668"/>
        <end position="1710"/>
    </location>
</feature>
<dbReference type="Proteomes" id="UP001189429">
    <property type="component" value="Unassembled WGS sequence"/>
</dbReference>
<feature type="compositionally biased region" description="Basic and acidic residues" evidence="1">
    <location>
        <begin position="130"/>
        <end position="140"/>
    </location>
</feature>
<name>A0ABN9U9K8_9DINO</name>
<feature type="compositionally biased region" description="Polar residues" evidence="1">
    <location>
        <begin position="347"/>
        <end position="356"/>
    </location>
</feature>
<dbReference type="EMBL" id="CAUYUJ010015587">
    <property type="protein sequence ID" value="CAK0855931.1"/>
    <property type="molecule type" value="Genomic_DNA"/>
</dbReference>
<evidence type="ECO:0000313" key="2">
    <source>
        <dbReference type="EMBL" id="CAK0855931.1"/>
    </source>
</evidence>
<feature type="region of interest" description="Disordered" evidence="1">
    <location>
        <begin position="321"/>
        <end position="356"/>
    </location>
</feature>
<keyword evidence="3" id="KW-1185">Reference proteome</keyword>